<dbReference type="EMBL" id="CM037158">
    <property type="protein sequence ID" value="KAH7851481.1"/>
    <property type="molecule type" value="Genomic_DNA"/>
</dbReference>
<organism evidence="1 2">
    <name type="scientific">Vaccinium darrowii</name>
    <dbReference type="NCBI Taxonomy" id="229202"/>
    <lineage>
        <taxon>Eukaryota</taxon>
        <taxon>Viridiplantae</taxon>
        <taxon>Streptophyta</taxon>
        <taxon>Embryophyta</taxon>
        <taxon>Tracheophyta</taxon>
        <taxon>Spermatophyta</taxon>
        <taxon>Magnoliopsida</taxon>
        <taxon>eudicotyledons</taxon>
        <taxon>Gunneridae</taxon>
        <taxon>Pentapetalae</taxon>
        <taxon>asterids</taxon>
        <taxon>Ericales</taxon>
        <taxon>Ericaceae</taxon>
        <taxon>Vaccinioideae</taxon>
        <taxon>Vaccinieae</taxon>
        <taxon>Vaccinium</taxon>
    </lineage>
</organism>
<gene>
    <name evidence="1" type="ORF">Vadar_012230</name>
</gene>
<proteinExistence type="predicted"/>
<accession>A0ACB7YDB9</accession>
<evidence type="ECO:0000313" key="2">
    <source>
        <dbReference type="Proteomes" id="UP000828048"/>
    </source>
</evidence>
<comment type="caution">
    <text evidence="1">The sequence shown here is derived from an EMBL/GenBank/DDBJ whole genome shotgun (WGS) entry which is preliminary data.</text>
</comment>
<keyword evidence="2" id="KW-1185">Reference proteome</keyword>
<reference evidence="1 2" key="1">
    <citation type="journal article" date="2021" name="Hortic Res">
        <title>High-quality reference genome and annotation aids understanding of berry development for evergreen blueberry (Vaccinium darrowii).</title>
        <authorList>
            <person name="Yu J."/>
            <person name="Hulse-Kemp A.M."/>
            <person name="Babiker E."/>
            <person name="Staton M."/>
        </authorList>
    </citation>
    <scope>NUCLEOTIDE SEQUENCE [LARGE SCALE GENOMIC DNA]</scope>
    <source>
        <strain evidence="2">cv. NJ 8807/NJ 8810</strain>
        <tissue evidence="1">Young leaf</tissue>
    </source>
</reference>
<evidence type="ECO:0000313" key="1">
    <source>
        <dbReference type="EMBL" id="KAH7851481.1"/>
    </source>
</evidence>
<name>A0ACB7YDB9_9ERIC</name>
<protein>
    <submittedName>
        <fullName evidence="1">Uncharacterized protein</fullName>
    </submittedName>
</protein>
<dbReference type="Proteomes" id="UP000828048">
    <property type="component" value="Chromosome 8"/>
</dbReference>
<sequence length="1375" mass="148519">MAFHAKKLINDPNDAVTEFIEGLVETYPGLQYLDGFPEVKVVLRADVSCTTYDKVAVISGGGSGHEPAHAGFVGEGMLTAAICGDVFASPPVDSILAGIRAVTGPMGCLLIVKNYTGDRLNFGLAAEQAKSEGYKVEMVIVGDDCALPPPRGIAGRRGLAGTILVHKVAGAAAAAAAGLSLADVVAEAKLASEMVGTMGVALSVCTLPGQVTSDRLGPGKMELGLGIHGEPGAAVADLQPVDNVVSHVLKQILSLETGYVPITRGSRVVLMINGLGATPVMELMIAAGKAVPRLQLEHGLAVDRVYTGSFMTSLDMAGFSISVMKANQGVLQRLDAATKAPYWPVGVDGNHPPAKIPVPIPPSLSTTNDESLSRPQQLTIQGHTLEVAIEAAASAVIDLRDSLNEWDSKVGDGDCGSTMFRGATAILKDMKKHYPLNDAAETVNEIGSSIRRVMGGTSGIIYSIFCKAAYAQLKATSHSVIPPVEWAAALEAAIAAVSKYGGACAGYRTLLDALIPAASVLKERLNVGDDPVDAFVLSSEAALAGAESTKHMQAQAGRSTYVSGDILASVPDPGAMAAASWYVAAALAVKNNCNPHDSSTTTPSSLTIYTHTYIYIHTYTQLQLVVCLFNRVRRKMMNTTTTTRQSEGNQVVMEIEAISKTASAAAAEAGAGKGVVPVPLSPLSETLWKENMNSSRRRGGGGLTLGDVSARLTWKDLTVMVTLSNGETQNVLEHLTGYAEPGSFTALMGPSGSGKSTLLDALSSRLAANAFLSGTILLNGRKTKLSFGTAAYVTQDDNLIGTLTVRETIWYSAQLRLPDKLSRSDKRALVESTIMEMGLQDCADTVIGNWHLRGISGGEKRRVSIALEILMRPRLLFLDEPTSGLDSAAAFFVTQTLRGLSQDGRTIIASIHQPSSDVFELFDRLYLLSGGKTVYFGQASEAYEFFAQAGFPCPPLRNPSDHFLRCINSDFDKVKLTLKGSMKLRFELSDDPLEKITTAEAIRTLTDFYRTSQYCYSAKQRVDEISEFKGTVLDSGGSQASFLMQAFTLTKRSFINMSRDFGYYWLRLVIYVVVTICIGTIYLDIGTSYSSILARGSCASFVFGFVTFMSIGGFPSFVEDMKVFQRERLNGHYGVTAFVISNTLSAMPFLILITFIAGTICYYMVRLHPGFEHYIFFVLCLYASVTVVESLMMAIASIVPDFLMGIIIGAGIQGIFMLVSGYFRLPNDIPKPVWRYPMSYLSFHFWALQGQYQNDLMGLFFDNDPPGPFKISGEYILENVFQIDVNRSKWIDLSVIFSMIVAYRILFFIMIKINEDITPWIRGYIARRRMQQTKQMNGNQTTTVAVAPYSLTHSPSLRTYADHNSNHRTPKSLGS</sequence>